<feature type="signal peptide" evidence="3">
    <location>
        <begin position="1"/>
        <end position="27"/>
    </location>
</feature>
<dbReference type="EMBL" id="CP148066">
    <property type="protein sequence ID" value="WXL28234.1"/>
    <property type="molecule type" value="Genomic_DNA"/>
</dbReference>
<name>A0ABZ2RV92_9BACT</name>
<sequence>MNKKQKFGMFWKSLLTVLPISSIFVVASCSTNPTKEELDDYFLNFKNLETKLQESKADVNYSNFRVNFLNKVIANNILHSADLNNRDKVQKANNNLKEALMFFDKMQTLDDVYQLLENTKKTITNSENADVIISQINQIQVLEKNIDFEAKKQDVNILIENVLKEQNELLNSIYKKKTEIAVKLQTLYREVNQFQKELALPILVNLKNNYAELDKKIRYDIATLSNIDLAALEKDHDKLSSFLVRLREAIEAQKQTLKLHISDIQKQLNEILNSLSKDNEFNDLKNNISQKMTNIAIPEDLKDIYDLDQELSTFLNNTLKVKTDIDTSLKKNYLTNKKAQLLELIKEIQNLIFEDENNTIFNNVKTLLSNINQNIDNLQIDAMNKEYENLNSTFSQLKKEYKTNLENITNHLTELKNEFVMIINKLKINNLNKYDSDINDLNLLLDKQKLNLSQKTALLNKLKDKKLLLVKYFNEEFANAKNAYENEKSIVLAMKSNGLLNYQFEDFQQTIPNFLSQITLLKNNISLVTVKLRTEVLEQIKRLNALISKAKENNIDTSIANQKLSDFNNLSDDWEYLNNSLKQLTIFNNSFEKSINSKTQANEGDASKKSDSSNNDANTAHDSNKNLDERPNENNNQNSQNSNPASNENDSQSTNDQNNENSERKQIIRDTERRNKTIELKQLLNKLVTQATEVQEELKKYDLNSELLDEKINYYQTNSESFKNDNAYDILIDFTNELKKAISQAKKQIPRHNSSFNWGDVPLPKKADSEITQQDIEQAFSDMVDARMSGFSMGDRKISTNLWGKAIIHWMSHKNLEHPLFSVASNFFIFKFKNATGEQFDGFFPNTDEFINKTPWYVEGGSFFNTYMNDIMKPSDTRDEVKRFIQEAQLQIHDGMSAWDKTYAMYTYMRNWFKYQGVSATLDKRIATHKGVCLDMATTLSILLNIAGVESFAWPTGRSLSNKEGERESYSHMVVWMKLPIDKKGNPDENSSKYKWFDSDITYSDEYQTAYHPLSHGRGNYEGMITSPTASQFQYNDSKNLNAYNFNNLYGLPFNGLFNDPNNEIQMTKDKYYLNKITIIGSNNSKIIGNTHILPYFVFNSGKWYSYNYDMYQKTGYITAQKFNQIQPQDANLNISQEDKKAMALAVSRSIGKIGDDNLAVNIWSYRNFISLPIYEPKNGYSILIYDLLTNKYIKVLIPNSKDKILFNFNIKNDDLNVSWNDSREEETKINDTNFSNFIINNSVYRTQELLNWIIYYQYFARTFEVGNGSYQLPKTNLDEFIRYSENLKSQLSRFSSEEIKSKIQELKNYYEEHIELTVFNSARLLVWFQNLPGEDGLNINNYNEYGYTFNARVYNDFQQFFKANISNVADIYYSKTKLQPGDSGWSKLTTSQRLGSLKIDKKIVPNPEGYYYLKVYNQKFPNDFTNSKVMHFTILKNNQEYPEYSYIRINGNNNNINTNFDDWDKNISLSWTYLLSNPDLDVQANIHFINFNNGEDIIIKKITVEQGNNKWNQHIDVATKSNVGIYYVEYLVKNKITETKYKTISSISILFNSHYYERINIEDIKKLLEKIIN</sequence>
<feature type="compositionally biased region" description="Low complexity" evidence="2">
    <location>
        <begin position="633"/>
        <end position="649"/>
    </location>
</feature>
<evidence type="ECO:0000256" key="3">
    <source>
        <dbReference type="SAM" id="SignalP"/>
    </source>
</evidence>
<organism evidence="4 5">
    <name type="scientific">[Mycoplasma] gypis</name>
    <dbReference type="NCBI Taxonomy" id="92404"/>
    <lineage>
        <taxon>Bacteria</taxon>
        <taxon>Bacillati</taxon>
        <taxon>Mycoplasmatota</taxon>
        <taxon>Mycoplasmoidales</taxon>
        <taxon>Metamycoplasmataceae</taxon>
        <taxon>Metamycoplasma</taxon>
    </lineage>
</organism>
<evidence type="ECO:0008006" key="6">
    <source>
        <dbReference type="Google" id="ProtNLM"/>
    </source>
</evidence>
<feature type="chain" id="PRO_5046017439" description="Transglutaminase-like domain-containing protein" evidence="3">
    <location>
        <begin position="28"/>
        <end position="1574"/>
    </location>
</feature>
<evidence type="ECO:0000256" key="1">
    <source>
        <dbReference type="SAM" id="Coils"/>
    </source>
</evidence>
<dbReference type="Proteomes" id="UP001460679">
    <property type="component" value="Chromosome"/>
</dbReference>
<keyword evidence="1" id="KW-0175">Coiled coil</keyword>
<feature type="coiled-coil region" evidence="1">
    <location>
        <begin position="368"/>
        <end position="418"/>
    </location>
</feature>
<feature type="compositionally biased region" description="Polar residues" evidence="2">
    <location>
        <begin position="650"/>
        <end position="660"/>
    </location>
</feature>
<evidence type="ECO:0000313" key="4">
    <source>
        <dbReference type="EMBL" id="WXL28234.1"/>
    </source>
</evidence>
<gene>
    <name evidence="4" type="ORF">WG616_02580</name>
</gene>
<feature type="compositionally biased region" description="Basic and acidic residues" evidence="2">
    <location>
        <begin position="622"/>
        <end position="632"/>
    </location>
</feature>
<proteinExistence type="predicted"/>
<keyword evidence="5" id="KW-1185">Reference proteome</keyword>
<dbReference type="PROSITE" id="PS51257">
    <property type="entry name" value="PROKAR_LIPOPROTEIN"/>
    <property type="match status" value="1"/>
</dbReference>
<evidence type="ECO:0000313" key="5">
    <source>
        <dbReference type="Proteomes" id="UP001460679"/>
    </source>
</evidence>
<feature type="coiled-coil region" evidence="1">
    <location>
        <begin position="684"/>
        <end position="711"/>
    </location>
</feature>
<dbReference type="RefSeq" id="WP_205498217.1">
    <property type="nucleotide sequence ID" value="NZ_CP148066.1"/>
</dbReference>
<keyword evidence="3" id="KW-0732">Signal</keyword>
<feature type="region of interest" description="Disordered" evidence="2">
    <location>
        <begin position="597"/>
        <end position="671"/>
    </location>
</feature>
<protein>
    <recommendedName>
        <fullName evidence="6">Transglutaminase-like domain-containing protein</fullName>
    </recommendedName>
</protein>
<evidence type="ECO:0000256" key="2">
    <source>
        <dbReference type="SAM" id="MobiDB-lite"/>
    </source>
</evidence>
<reference evidence="4" key="1">
    <citation type="submission" date="2024-03" db="EMBL/GenBank/DDBJ databases">
        <title>Complete genome sequence of Mycoplasma gypis type strain B1/T1.</title>
        <authorList>
            <person name="Spergser J."/>
        </authorList>
    </citation>
    <scope>NUCLEOTIDE SEQUENCE [LARGE SCALE GENOMIC DNA]</scope>
    <source>
        <strain evidence="4">B1/T1</strain>
    </source>
</reference>
<accession>A0ABZ2RV92</accession>
<feature type="compositionally biased region" description="Low complexity" evidence="2">
    <location>
        <begin position="612"/>
        <end position="621"/>
    </location>
</feature>
<feature type="compositionally biased region" description="Basic and acidic residues" evidence="2">
    <location>
        <begin position="661"/>
        <end position="671"/>
    </location>
</feature>